<reference evidence="2" key="1">
    <citation type="journal article" date="2014" name="Proc. Natl. Acad. Sci. U.S.A.">
        <title>Extensive sampling of basidiomycete genomes demonstrates inadequacy of the white-rot/brown-rot paradigm for wood decay fungi.</title>
        <authorList>
            <person name="Riley R."/>
            <person name="Salamov A.A."/>
            <person name="Brown D.W."/>
            <person name="Nagy L.G."/>
            <person name="Floudas D."/>
            <person name="Held B.W."/>
            <person name="Levasseur A."/>
            <person name="Lombard V."/>
            <person name="Morin E."/>
            <person name="Otillar R."/>
            <person name="Lindquist E.A."/>
            <person name="Sun H."/>
            <person name="LaButti K.M."/>
            <person name="Schmutz J."/>
            <person name="Jabbour D."/>
            <person name="Luo H."/>
            <person name="Baker S.E."/>
            <person name="Pisabarro A.G."/>
            <person name="Walton J.D."/>
            <person name="Blanchette R.A."/>
            <person name="Henrissat B."/>
            <person name="Martin F."/>
            <person name="Cullen D."/>
            <person name="Hibbett D.S."/>
            <person name="Grigoriev I.V."/>
        </authorList>
    </citation>
    <scope>NUCLEOTIDE SEQUENCE [LARGE SCALE GENOMIC DNA]</scope>
    <source>
        <strain evidence="2">CBS 339.88</strain>
    </source>
</reference>
<dbReference type="EMBL" id="KL142424">
    <property type="protein sequence ID" value="KDR66365.1"/>
    <property type="molecule type" value="Genomic_DNA"/>
</dbReference>
<dbReference type="AlphaFoldDB" id="A0A067S683"/>
<sequence>MHPPLFDPAAARVHDHDNEPVTKVVLARQLPFTSIFFPFERQLYVAVLLEVFDSFGDERFIILDFFLDIFFACLFVSCPCAHAFVLCFVLALCIRFWPVLFVLAFRGLLRPFLAFSFSPPGFNPAIPSCHVYKVTSLTTMVSVFFTHIFPLRLLLRICLLVLPTVHCLRL</sequence>
<proteinExistence type="predicted"/>
<gene>
    <name evidence="1" type="ORF">GALMADRAFT_1158445</name>
</gene>
<evidence type="ECO:0000313" key="2">
    <source>
        <dbReference type="Proteomes" id="UP000027222"/>
    </source>
</evidence>
<organism evidence="1 2">
    <name type="scientific">Galerina marginata (strain CBS 339.88)</name>
    <dbReference type="NCBI Taxonomy" id="685588"/>
    <lineage>
        <taxon>Eukaryota</taxon>
        <taxon>Fungi</taxon>
        <taxon>Dikarya</taxon>
        <taxon>Basidiomycota</taxon>
        <taxon>Agaricomycotina</taxon>
        <taxon>Agaricomycetes</taxon>
        <taxon>Agaricomycetidae</taxon>
        <taxon>Agaricales</taxon>
        <taxon>Agaricineae</taxon>
        <taxon>Strophariaceae</taxon>
        <taxon>Galerina</taxon>
    </lineage>
</organism>
<accession>A0A067S683</accession>
<name>A0A067S683_GALM3</name>
<dbReference type="HOGENOM" id="CLU_1570777_0_0_1"/>
<keyword evidence="2" id="KW-1185">Reference proteome</keyword>
<dbReference type="Proteomes" id="UP000027222">
    <property type="component" value="Unassembled WGS sequence"/>
</dbReference>
<evidence type="ECO:0000313" key="1">
    <source>
        <dbReference type="EMBL" id="KDR66365.1"/>
    </source>
</evidence>
<protein>
    <submittedName>
        <fullName evidence="1">Uncharacterized protein</fullName>
    </submittedName>
</protein>